<gene>
    <name evidence="2" type="ORF">PENARI_c010G11298</name>
</gene>
<dbReference type="EMBL" id="LXJU01000010">
    <property type="protein sequence ID" value="OGE52615.1"/>
    <property type="molecule type" value="Genomic_DNA"/>
</dbReference>
<accession>A0A1F5LHK7</accession>
<protein>
    <submittedName>
        <fullName evidence="2">Uncharacterized protein</fullName>
    </submittedName>
</protein>
<evidence type="ECO:0000313" key="2">
    <source>
        <dbReference type="EMBL" id="OGE52615.1"/>
    </source>
</evidence>
<evidence type="ECO:0000313" key="3">
    <source>
        <dbReference type="Proteomes" id="UP000177622"/>
    </source>
</evidence>
<dbReference type="RefSeq" id="XP_022488055.1">
    <property type="nucleotide sequence ID" value="XM_022632423.1"/>
</dbReference>
<organism evidence="2 3">
    <name type="scientific">Penicillium arizonense</name>
    <dbReference type="NCBI Taxonomy" id="1835702"/>
    <lineage>
        <taxon>Eukaryota</taxon>
        <taxon>Fungi</taxon>
        <taxon>Dikarya</taxon>
        <taxon>Ascomycota</taxon>
        <taxon>Pezizomycotina</taxon>
        <taxon>Eurotiomycetes</taxon>
        <taxon>Eurotiomycetidae</taxon>
        <taxon>Eurotiales</taxon>
        <taxon>Aspergillaceae</taxon>
        <taxon>Penicillium</taxon>
    </lineage>
</organism>
<dbReference type="GeneID" id="34577157"/>
<keyword evidence="3" id="KW-1185">Reference proteome</keyword>
<sequence>MRSLPWKRCWRVSLPEENMPHIRFRSSDDEEDFLRDSARQRRGASQQAQPDNNRQSRGPVQQAQPEYLDRPFFQSNASRGVHPPILRSFGFLAT</sequence>
<evidence type="ECO:0000256" key="1">
    <source>
        <dbReference type="SAM" id="MobiDB-lite"/>
    </source>
</evidence>
<feature type="compositionally biased region" description="Polar residues" evidence="1">
    <location>
        <begin position="50"/>
        <end position="64"/>
    </location>
</feature>
<reference evidence="2 3" key="1">
    <citation type="journal article" date="2016" name="Sci. Rep.">
        <title>Penicillium arizonense, a new, genome sequenced fungal species, reveals a high chemical diversity in secreted metabolites.</title>
        <authorList>
            <person name="Grijseels S."/>
            <person name="Nielsen J.C."/>
            <person name="Randelovic M."/>
            <person name="Nielsen J."/>
            <person name="Nielsen K.F."/>
            <person name="Workman M."/>
            <person name="Frisvad J.C."/>
        </authorList>
    </citation>
    <scope>NUCLEOTIDE SEQUENCE [LARGE SCALE GENOMIC DNA]</scope>
    <source>
        <strain evidence="2 3">CBS 141311</strain>
    </source>
</reference>
<feature type="region of interest" description="Disordered" evidence="1">
    <location>
        <begin position="23"/>
        <end position="69"/>
    </location>
</feature>
<dbReference type="Proteomes" id="UP000177622">
    <property type="component" value="Unassembled WGS sequence"/>
</dbReference>
<comment type="caution">
    <text evidence="2">The sequence shown here is derived from an EMBL/GenBank/DDBJ whole genome shotgun (WGS) entry which is preliminary data.</text>
</comment>
<dbReference type="AlphaFoldDB" id="A0A1F5LHK7"/>
<proteinExistence type="predicted"/>
<name>A0A1F5LHK7_PENAI</name>